<accession>A0A9W6Y961</accession>
<dbReference type="Proteomes" id="UP001165121">
    <property type="component" value="Unassembled WGS sequence"/>
</dbReference>
<protein>
    <submittedName>
        <fullName evidence="1">Unnamed protein product</fullName>
    </submittedName>
</protein>
<gene>
    <name evidence="1" type="ORF">Pfra01_002601400</name>
</gene>
<organism evidence="1 2">
    <name type="scientific">Phytophthora fragariaefolia</name>
    <dbReference type="NCBI Taxonomy" id="1490495"/>
    <lineage>
        <taxon>Eukaryota</taxon>
        <taxon>Sar</taxon>
        <taxon>Stramenopiles</taxon>
        <taxon>Oomycota</taxon>
        <taxon>Peronosporomycetes</taxon>
        <taxon>Peronosporales</taxon>
        <taxon>Peronosporaceae</taxon>
        <taxon>Phytophthora</taxon>
    </lineage>
</organism>
<comment type="caution">
    <text evidence="1">The sequence shown here is derived from an EMBL/GenBank/DDBJ whole genome shotgun (WGS) entry which is preliminary data.</text>
</comment>
<reference evidence="1" key="1">
    <citation type="submission" date="2023-04" db="EMBL/GenBank/DDBJ databases">
        <title>Phytophthora fragariaefolia NBRC 109709.</title>
        <authorList>
            <person name="Ichikawa N."/>
            <person name="Sato H."/>
            <person name="Tonouchi N."/>
        </authorList>
    </citation>
    <scope>NUCLEOTIDE SEQUENCE</scope>
    <source>
        <strain evidence="1">NBRC 109709</strain>
    </source>
</reference>
<evidence type="ECO:0000313" key="2">
    <source>
        <dbReference type="Proteomes" id="UP001165121"/>
    </source>
</evidence>
<evidence type="ECO:0000313" key="1">
    <source>
        <dbReference type="EMBL" id="GMF59975.1"/>
    </source>
</evidence>
<dbReference type="EMBL" id="BSXT01005180">
    <property type="protein sequence ID" value="GMF59975.1"/>
    <property type="molecule type" value="Genomic_DNA"/>
</dbReference>
<name>A0A9W6Y961_9STRA</name>
<keyword evidence="2" id="KW-1185">Reference proteome</keyword>
<sequence>MDAGVILENNSSTGHALLVAAKCTQCTFAANTANSASKYTTWAGVRCSNVTNDWPTWSPKRRQIQVTHRPSRPLYAEQFKLSWPPTLTGLDETGLPQSAEPVTEAKYIFTYAGEAGSLKMRRRVTGMEVTWMVLMVSSATRMERARL</sequence>
<proteinExistence type="predicted"/>
<dbReference type="AlphaFoldDB" id="A0A9W6Y961"/>